<keyword evidence="4" id="KW-1185">Reference proteome</keyword>
<accession>A0A563EYZ5</accession>
<gene>
    <name evidence="3" type="ORF">FKR81_06410</name>
</gene>
<feature type="compositionally biased region" description="Low complexity" evidence="1">
    <location>
        <begin position="72"/>
        <end position="89"/>
    </location>
</feature>
<dbReference type="EMBL" id="VOBR01000004">
    <property type="protein sequence ID" value="TWP52762.1"/>
    <property type="molecule type" value="Genomic_DNA"/>
</dbReference>
<sequence length="248" mass="25494">MDLDDELRRLFHDDRLDVAVKPGIDEEIVGGARRIRRRRNAVTGAFVFAVFAAGGFAVANIGGSQSLPPAESGTLTTTPPTSSSASVPPPVIITQTHTVTVTVEEPPAGNAPNSNNVPAGYGKLKLGMSQADALASGVLVQPSNTALGPCAGYRSESVPADEAAVVLSPSHGVARIRLPGFAKTSAAIGAGSTVAELKAKYPAAVPQGSGFAVDMPGEPAWRYVFSVDGAQKISGVRMELKNSDCTLS</sequence>
<comment type="caution">
    <text evidence="3">The sequence shown here is derived from an EMBL/GenBank/DDBJ whole genome shotgun (WGS) entry which is preliminary data.</text>
</comment>
<name>A0A563EYZ5_9PSEU</name>
<organism evidence="3 4">
    <name type="scientific">Lentzea tibetensis</name>
    <dbReference type="NCBI Taxonomy" id="2591470"/>
    <lineage>
        <taxon>Bacteria</taxon>
        <taxon>Bacillati</taxon>
        <taxon>Actinomycetota</taxon>
        <taxon>Actinomycetes</taxon>
        <taxon>Pseudonocardiales</taxon>
        <taxon>Pseudonocardiaceae</taxon>
        <taxon>Lentzea</taxon>
    </lineage>
</organism>
<evidence type="ECO:0000256" key="1">
    <source>
        <dbReference type="SAM" id="MobiDB-lite"/>
    </source>
</evidence>
<dbReference type="AlphaFoldDB" id="A0A563EYZ5"/>
<feature type="region of interest" description="Disordered" evidence="1">
    <location>
        <begin position="69"/>
        <end position="89"/>
    </location>
</feature>
<feature type="transmembrane region" description="Helical" evidence="2">
    <location>
        <begin position="41"/>
        <end position="62"/>
    </location>
</feature>
<evidence type="ECO:0000256" key="2">
    <source>
        <dbReference type="SAM" id="Phobius"/>
    </source>
</evidence>
<dbReference type="Proteomes" id="UP000316639">
    <property type="component" value="Unassembled WGS sequence"/>
</dbReference>
<dbReference type="OrthoDB" id="3698912at2"/>
<keyword evidence="2" id="KW-0812">Transmembrane</keyword>
<reference evidence="3 4" key="1">
    <citation type="submission" date="2019-07" db="EMBL/GenBank/DDBJ databases">
        <title>Lentzea xizangensis sp. nov., isolated from Qinghai-Tibetan Plateau Soils.</title>
        <authorList>
            <person name="Huang J."/>
        </authorList>
    </citation>
    <scope>NUCLEOTIDE SEQUENCE [LARGE SCALE GENOMIC DNA]</scope>
    <source>
        <strain evidence="3 4">FXJ1.1311</strain>
    </source>
</reference>
<protein>
    <submittedName>
        <fullName evidence="3">Uncharacterized protein</fullName>
    </submittedName>
</protein>
<dbReference type="RefSeq" id="WP_146350017.1">
    <property type="nucleotide sequence ID" value="NZ_VOBR01000004.1"/>
</dbReference>
<keyword evidence="2" id="KW-1133">Transmembrane helix</keyword>
<keyword evidence="2" id="KW-0472">Membrane</keyword>
<evidence type="ECO:0000313" key="4">
    <source>
        <dbReference type="Proteomes" id="UP000316639"/>
    </source>
</evidence>
<evidence type="ECO:0000313" key="3">
    <source>
        <dbReference type="EMBL" id="TWP52762.1"/>
    </source>
</evidence>
<proteinExistence type="predicted"/>